<evidence type="ECO:0000256" key="5">
    <source>
        <dbReference type="ARBA" id="ARBA00023136"/>
    </source>
</evidence>
<dbReference type="InterPro" id="IPR050250">
    <property type="entry name" value="Macrolide_Exporter_MacB"/>
</dbReference>
<keyword evidence="4 6" id="KW-1133">Transmembrane helix</keyword>
<dbReference type="AlphaFoldDB" id="A0AAP2DQH5"/>
<proteinExistence type="predicted"/>
<dbReference type="GO" id="GO:0005886">
    <property type="term" value="C:plasma membrane"/>
    <property type="evidence" value="ECO:0007669"/>
    <property type="project" value="UniProtKB-SubCell"/>
</dbReference>
<keyword evidence="5 6" id="KW-0472">Membrane</keyword>
<evidence type="ECO:0000259" key="7">
    <source>
        <dbReference type="Pfam" id="PF02687"/>
    </source>
</evidence>
<evidence type="ECO:0000256" key="2">
    <source>
        <dbReference type="ARBA" id="ARBA00022475"/>
    </source>
</evidence>
<dbReference type="RefSeq" id="WP_254169314.1">
    <property type="nucleotide sequence ID" value="NZ_JAHESF010000044.1"/>
</dbReference>
<evidence type="ECO:0000313" key="10">
    <source>
        <dbReference type="Proteomes" id="UP001319200"/>
    </source>
</evidence>
<dbReference type="GO" id="GO:0022857">
    <property type="term" value="F:transmembrane transporter activity"/>
    <property type="evidence" value="ECO:0007669"/>
    <property type="project" value="TreeGrafter"/>
</dbReference>
<feature type="domain" description="ABC3 transporter permease C-terminal" evidence="7">
    <location>
        <begin position="701"/>
        <end position="814"/>
    </location>
</feature>
<sequence length="821" mass="92758">MIRNLFLTAFRSLKKNKFFSFLNITGLAIGMTVFLLIAQYVRFEQSYEDFIPDLENLYRVSLTSYVNNELVMSSAENYPGAGPALSHELPEVVGNARLYNIGYKNNVIITNEEGKPDPIALKQRRFLYADSSFLPLVGYPMVAGDAKTALAQPFTAVVSEQYAKLYFGNEDPIGKMLRLQDDDFNNELVKVTGVFKNLPANTHLKFDVLFSYRTLFSRFERAPVRYDQSWQRKDMYTFIKVRPGTDPARLEEKFAGIVEKYSPGLKERNQRDILSLQPVKDIHLTSNLAEEFEANGDGRIVRFLAMIGIFVMVIAWINYINLSTAKAMERAKEVGVRKVMGAFKAQLIRQFLVEAAFINLLAVLAAVVLVAIALPYFNTLSGSHFTLIDLTSPWFLGTVLGLWIIGTLLSGFYPALVLSSFRPVTVLKGKLRNSFSGIMLRKTLVVLQFMASVALIAGTLIVYRQLNYMMQQDLGMNIDQVIVVERPGIAPRDRKAFNSAVDVFRNEVKKHPAVEGFSTSVTVPGKQREYKASIKRYGASDDEQMAIRFNSMDYDFIDVFQMKLIAGRRFSEEFPKDQDTSAIITESAARLLGFKKPEDAIGQTLAIDDFQYYPIVVGVVNDYHQVSLKKSLDPTLFYCTNYGGEYYSARINTSDLQGTVAHMREAWEKAFPGNPFEYFFLDDFFNRQYENEKKFGALFTTFAALAMVVGCLGLFGLSAYTATQRTKEIGIRKALGSTDQGIFVLLSKEYVKLVLLSIVLAVPLVWFFMNNWIESFPYRTTISPFIFATAGITVLLVSLLTVSYQTVRAARTNPVESLRYE</sequence>
<feature type="transmembrane region" description="Helical" evidence="6">
    <location>
        <begin position="781"/>
        <end position="802"/>
    </location>
</feature>
<evidence type="ECO:0000313" key="9">
    <source>
        <dbReference type="EMBL" id="MBT1700625.1"/>
    </source>
</evidence>
<keyword evidence="2" id="KW-1003">Cell membrane</keyword>
<name>A0AAP2DQH5_9BACT</name>
<feature type="transmembrane region" description="Helical" evidence="6">
    <location>
        <begin position="695"/>
        <end position="717"/>
    </location>
</feature>
<evidence type="ECO:0000256" key="4">
    <source>
        <dbReference type="ARBA" id="ARBA00022989"/>
    </source>
</evidence>
<evidence type="ECO:0000256" key="3">
    <source>
        <dbReference type="ARBA" id="ARBA00022692"/>
    </source>
</evidence>
<dbReference type="EMBL" id="JAHESF010000044">
    <property type="protein sequence ID" value="MBT1700625.1"/>
    <property type="molecule type" value="Genomic_DNA"/>
</dbReference>
<dbReference type="PANTHER" id="PTHR30572">
    <property type="entry name" value="MEMBRANE COMPONENT OF TRANSPORTER-RELATED"/>
    <property type="match status" value="1"/>
</dbReference>
<feature type="domain" description="MacB-like periplasmic core" evidence="8">
    <location>
        <begin position="20"/>
        <end position="254"/>
    </location>
</feature>
<evidence type="ECO:0000259" key="8">
    <source>
        <dbReference type="Pfam" id="PF12704"/>
    </source>
</evidence>
<evidence type="ECO:0000256" key="6">
    <source>
        <dbReference type="SAM" id="Phobius"/>
    </source>
</evidence>
<feature type="domain" description="MacB-like periplasmic core" evidence="8">
    <location>
        <begin position="451"/>
        <end position="623"/>
    </location>
</feature>
<reference evidence="9 10" key="1">
    <citation type="submission" date="2021-05" db="EMBL/GenBank/DDBJ databases">
        <title>A Polyphasic approach of four new species of the genus Ohtaekwangia: Ohtaekwangia histidinii sp. nov., Ohtaekwangia cretensis sp. nov., Ohtaekwangia indiensis sp. nov., Ohtaekwangia reichenbachii sp. nov. from diverse environment.</title>
        <authorList>
            <person name="Octaviana S."/>
        </authorList>
    </citation>
    <scope>NUCLEOTIDE SEQUENCE [LARGE SCALE GENOMIC DNA]</scope>
    <source>
        <strain evidence="9 10">PWU4</strain>
    </source>
</reference>
<dbReference type="InterPro" id="IPR003838">
    <property type="entry name" value="ABC3_permease_C"/>
</dbReference>
<comment type="subcellular location">
    <subcellularLocation>
        <location evidence="1">Cell membrane</location>
        <topology evidence="1">Multi-pass membrane protein</topology>
    </subcellularLocation>
</comment>
<feature type="transmembrane region" description="Helical" evidence="6">
    <location>
        <begin position="439"/>
        <end position="463"/>
    </location>
</feature>
<dbReference type="Pfam" id="PF12704">
    <property type="entry name" value="MacB_PCD"/>
    <property type="match status" value="2"/>
</dbReference>
<gene>
    <name evidence="9" type="ORF">KK083_27295</name>
</gene>
<accession>A0AAP2DQH5</accession>
<protein>
    <submittedName>
        <fullName evidence="9">ABC transporter permease</fullName>
    </submittedName>
</protein>
<keyword evidence="10" id="KW-1185">Reference proteome</keyword>
<evidence type="ECO:0000256" key="1">
    <source>
        <dbReference type="ARBA" id="ARBA00004651"/>
    </source>
</evidence>
<organism evidence="9 10">
    <name type="scientific">Chryseosolibacter histidini</name>
    <dbReference type="NCBI Taxonomy" id="2782349"/>
    <lineage>
        <taxon>Bacteria</taxon>
        <taxon>Pseudomonadati</taxon>
        <taxon>Bacteroidota</taxon>
        <taxon>Cytophagia</taxon>
        <taxon>Cytophagales</taxon>
        <taxon>Chryseotaleaceae</taxon>
        <taxon>Chryseosolibacter</taxon>
    </lineage>
</organism>
<dbReference type="PANTHER" id="PTHR30572:SF18">
    <property type="entry name" value="ABC-TYPE MACROLIDE FAMILY EXPORT SYSTEM PERMEASE COMPONENT 2"/>
    <property type="match status" value="1"/>
</dbReference>
<feature type="transmembrane region" description="Helical" evidence="6">
    <location>
        <begin position="300"/>
        <end position="322"/>
    </location>
</feature>
<dbReference type="InterPro" id="IPR025857">
    <property type="entry name" value="MacB_PCD"/>
</dbReference>
<feature type="domain" description="ABC3 transporter permease C-terminal" evidence="7">
    <location>
        <begin position="306"/>
        <end position="420"/>
    </location>
</feature>
<dbReference type="Proteomes" id="UP001319200">
    <property type="component" value="Unassembled WGS sequence"/>
</dbReference>
<keyword evidence="3 6" id="KW-0812">Transmembrane</keyword>
<feature type="transmembrane region" description="Helical" evidence="6">
    <location>
        <begin position="394"/>
        <end position="418"/>
    </location>
</feature>
<feature type="transmembrane region" description="Helical" evidence="6">
    <location>
        <begin position="21"/>
        <end position="41"/>
    </location>
</feature>
<feature type="transmembrane region" description="Helical" evidence="6">
    <location>
        <begin position="750"/>
        <end position="769"/>
    </location>
</feature>
<comment type="caution">
    <text evidence="9">The sequence shown here is derived from an EMBL/GenBank/DDBJ whole genome shotgun (WGS) entry which is preliminary data.</text>
</comment>
<dbReference type="Pfam" id="PF02687">
    <property type="entry name" value="FtsX"/>
    <property type="match status" value="2"/>
</dbReference>
<feature type="transmembrane region" description="Helical" evidence="6">
    <location>
        <begin position="351"/>
        <end position="374"/>
    </location>
</feature>